<dbReference type="AlphaFoldDB" id="A0ABD0RKW7"/>
<name>A0ABD0RKW7_CIRMR</name>
<reference evidence="1 2" key="1">
    <citation type="submission" date="2024-05" db="EMBL/GenBank/DDBJ databases">
        <title>Genome sequencing and assembly of Indian major carp, Cirrhinus mrigala (Hamilton, 1822).</title>
        <authorList>
            <person name="Mohindra V."/>
            <person name="Chowdhury L.M."/>
            <person name="Lal K."/>
            <person name="Jena J.K."/>
        </authorList>
    </citation>
    <scope>NUCLEOTIDE SEQUENCE [LARGE SCALE GENOMIC DNA]</scope>
    <source>
        <strain evidence="1">CM1030</strain>
        <tissue evidence="1">Blood</tissue>
    </source>
</reference>
<dbReference type="Proteomes" id="UP001529510">
    <property type="component" value="Unassembled WGS sequence"/>
</dbReference>
<feature type="non-terminal residue" evidence="1">
    <location>
        <position position="79"/>
    </location>
</feature>
<evidence type="ECO:0000313" key="1">
    <source>
        <dbReference type="EMBL" id="KAL0198507.1"/>
    </source>
</evidence>
<organism evidence="1 2">
    <name type="scientific">Cirrhinus mrigala</name>
    <name type="common">Mrigala</name>
    <dbReference type="NCBI Taxonomy" id="683832"/>
    <lineage>
        <taxon>Eukaryota</taxon>
        <taxon>Metazoa</taxon>
        <taxon>Chordata</taxon>
        <taxon>Craniata</taxon>
        <taxon>Vertebrata</taxon>
        <taxon>Euteleostomi</taxon>
        <taxon>Actinopterygii</taxon>
        <taxon>Neopterygii</taxon>
        <taxon>Teleostei</taxon>
        <taxon>Ostariophysi</taxon>
        <taxon>Cypriniformes</taxon>
        <taxon>Cyprinidae</taxon>
        <taxon>Labeoninae</taxon>
        <taxon>Labeonini</taxon>
        <taxon>Cirrhinus</taxon>
    </lineage>
</organism>
<gene>
    <name evidence="1" type="ORF">M9458_007047</name>
</gene>
<accession>A0ABD0RKW7</accession>
<keyword evidence="2" id="KW-1185">Reference proteome</keyword>
<protein>
    <submittedName>
        <fullName evidence="1">Uncharacterized protein</fullName>
    </submittedName>
</protein>
<proteinExistence type="predicted"/>
<feature type="non-terminal residue" evidence="1">
    <location>
        <position position="1"/>
    </location>
</feature>
<sequence>TRLRLGHRNHLLRLGPLNFLPYPGSSALCLCPGLLSYLLCRHRPFSTMAPPSLSAINHFAAANLLCLEQGNRSLEEHLQ</sequence>
<comment type="caution">
    <text evidence="1">The sequence shown here is derived from an EMBL/GenBank/DDBJ whole genome shotgun (WGS) entry which is preliminary data.</text>
</comment>
<evidence type="ECO:0000313" key="2">
    <source>
        <dbReference type="Proteomes" id="UP001529510"/>
    </source>
</evidence>
<dbReference type="EMBL" id="JAMKFB020000003">
    <property type="protein sequence ID" value="KAL0198507.1"/>
    <property type="molecule type" value="Genomic_DNA"/>
</dbReference>